<keyword evidence="1" id="KW-0472">Membrane</keyword>
<dbReference type="EMBL" id="VSRR010001583">
    <property type="protein sequence ID" value="MPC26304.1"/>
    <property type="molecule type" value="Genomic_DNA"/>
</dbReference>
<gene>
    <name evidence="2" type="ORF">E2C01_019439</name>
</gene>
<dbReference type="Proteomes" id="UP000324222">
    <property type="component" value="Unassembled WGS sequence"/>
</dbReference>
<proteinExistence type="predicted"/>
<feature type="transmembrane region" description="Helical" evidence="1">
    <location>
        <begin position="84"/>
        <end position="108"/>
    </location>
</feature>
<dbReference type="AlphaFoldDB" id="A0A5B7E0F7"/>
<reference evidence="2 3" key="1">
    <citation type="submission" date="2019-05" db="EMBL/GenBank/DDBJ databases">
        <title>Another draft genome of Portunus trituberculatus and its Hox gene families provides insights of decapod evolution.</title>
        <authorList>
            <person name="Jeong J.-H."/>
            <person name="Song I."/>
            <person name="Kim S."/>
            <person name="Choi T."/>
            <person name="Kim D."/>
            <person name="Ryu S."/>
            <person name="Kim W."/>
        </authorList>
    </citation>
    <scope>NUCLEOTIDE SEQUENCE [LARGE SCALE GENOMIC DNA]</scope>
    <source>
        <tissue evidence="2">Muscle</tissue>
    </source>
</reference>
<evidence type="ECO:0000313" key="2">
    <source>
        <dbReference type="EMBL" id="MPC26304.1"/>
    </source>
</evidence>
<evidence type="ECO:0000256" key="1">
    <source>
        <dbReference type="SAM" id="Phobius"/>
    </source>
</evidence>
<keyword evidence="1" id="KW-0812">Transmembrane</keyword>
<protein>
    <submittedName>
        <fullName evidence="2">Uncharacterized protein</fullName>
    </submittedName>
</protein>
<accession>A0A5B7E0F7</accession>
<organism evidence="2 3">
    <name type="scientific">Portunus trituberculatus</name>
    <name type="common">Swimming crab</name>
    <name type="synonym">Neptunus trituberculatus</name>
    <dbReference type="NCBI Taxonomy" id="210409"/>
    <lineage>
        <taxon>Eukaryota</taxon>
        <taxon>Metazoa</taxon>
        <taxon>Ecdysozoa</taxon>
        <taxon>Arthropoda</taxon>
        <taxon>Crustacea</taxon>
        <taxon>Multicrustacea</taxon>
        <taxon>Malacostraca</taxon>
        <taxon>Eumalacostraca</taxon>
        <taxon>Eucarida</taxon>
        <taxon>Decapoda</taxon>
        <taxon>Pleocyemata</taxon>
        <taxon>Brachyura</taxon>
        <taxon>Eubrachyura</taxon>
        <taxon>Portunoidea</taxon>
        <taxon>Portunidae</taxon>
        <taxon>Portuninae</taxon>
        <taxon>Portunus</taxon>
    </lineage>
</organism>
<keyword evidence="3" id="KW-1185">Reference proteome</keyword>
<sequence>MKIETQNRDTNSVVKYNTLQNRQRRDSKNVILSSKVSSSSSSTCPSHLLSVGGDNYNQSTRFTHTPPMKKSREGSVKIITSLKFILLHILSLALFGLTTGLLTTSAFISSEWNDLPSSSIRQIEHYGDENNSSFPKH</sequence>
<comment type="caution">
    <text evidence="2">The sequence shown here is derived from an EMBL/GenBank/DDBJ whole genome shotgun (WGS) entry which is preliminary data.</text>
</comment>
<evidence type="ECO:0000313" key="3">
    <source>
        <dbReference type="Proteomes" id="UP000324222"/>
    </source>
</evidence>
<keyword evidence="1" id="KW-1133">Transmembrane helix</keyword>
<name>A0A5B7E0F7_PORTR</name>